<name>A0A655FXH3_MYCTX</name>
<dbReference type="EMBL" id="CQQC01002005">
    <property type="protein sequence ID" value="CNW41858.1"/>
    <property type="molecule type" value="Genomic_DNA"/>
</dbReference>
<feature type="compositionally biased region" description="Basic and acidic residues" evidence="1">
    <location>
        <begin position="146"/>
        <end position="162"/>
    </location>
</feature>
<feature type="region of interest" description="Disordered" evidence="1">
    <location>
        <begin position="88"/>
        <end position="209"/>
    </location>
</feature>
<proteinExistence type="predicted"/>
<sequence length="209" mass="22707">MGDDRTGGVEHHSVPDRAPGTAQHRAHRGRVGLRIASSQLVKLGARKPESGGIKRQLIHAARRNAPDRARGGGGQLVQPIVAVYHQHTGPARSKHPGHHFGEVGERASDQSSPGPGRIGQRPEKIEHGGHTDLAAYRGRVPVGGMEPRREAEPDPNLREAARDQVGSQVDAHPQRLQRVGATGQRGRRSVAVLDHRHTRSRHHNRRHGG</sequence>
<feature type="region of interest" description="Disordered" evidence="1">
    <location>
        <begin position="1"/>
        <end position="33"/>
    </location>
</feature>
<evidence type="ECO:0000256" key="1">
    <source>
        <dbReference type="SAM" id="MobiDB-lite"/>
    </source>
</evidence>
<feature type="compositionally biased region" description="Basic and acidic residues" evidence="1">
    <location>
        <begin position="99"/>
        <end position="108"/>
    </location>
</feature>
<accession>A0A655FXH3</accession>
<dbReference type="AlphaFoldDB" id="A0A655FXH3"/>
<evidence type="ECO:0000313" key="2">
    <source>
        <dbReference type="EMBL" id="CNW41858.1"/>
    </source>
</evidence>
<gene>
    <name evidence="2" type="ORF">ERS007661_03946</name>
</gene>
<feature type="compositionally biased region" description="Basic residues" evidence="1">
    <location>
        <begin position="196"/>
        <end position="209"/>
    </location>
</feature>
<evidence type="ECO:0000313" key="3">
    <source>
        <dbReference type="Proteomes" id="UP000039217"/>
    </source>
</evidence>
<organism evidence="2 3">
    <name type="scientific">Mycobacterium tuberculosis</name>
    <dbReference type="NCBI Taxonomy" id="1773"/>
    <lineage>
        <taxon>Bacteria</taxon>
        <taxon>Bacillati</taxon>
        <taxon>Actinomycetota</taxon>
        <taxon>Actinomycetes</taxon>
        <taxon>Mycobacteriales</taxon>
        <taxon>Mycobacteriaceae</taxon>
        <taxon>Mycobacterium</taxon>
        <taxon>Mycobacterium tuberculosis complex</taxon>
    </lineage>
</organism>
<reference evidence="2 3" key="1">
    <citation type="submission" date="2015-03" db="EMBL/GenBank/DDBJ databases">
        <authorList>
            <consortium name="Pathogen Informatics"/>
        </authorList>
    </citation>
    <scope>NUCLEOTIDE SEQUENCE [LARGE SCALE GENOMIC DNA]</scope>
    <source>
        <strain evidence="2 3">D00501624</strain>
    </source>
</reference>
<feature type="compositionally biased region" description="Basic and acidic residues" evidence="1">
    <location>
        <begin position="1"/>
        <end position="15"/>
    </location>
</feature>
<feature type="compositionally biased region" description="Basic and acidic residues" evidence="1">
    <location>
        <begin position="120"/>
        <end position="130"/>
    </location>
</feature>
<protein>
    <submittedName>
        <fullName evidence="2">Uncharacterized protein</fullName>
    </submittedName>
</protein>
<dbReference type="Proteomes" id="UP000039217">
    <property type="component" value="Unassembled WGS sequence"/>
</dbReference>